<gene>
    <name evidence="2" type="ORF">Cci01nite_13210</name>
</gene>
<keyword evidence="1" id="KW-0472">Membrane</keyword>
<dbReference type="RefSeq" id="WP_120320735.1">
    <property type="nucleotide sequence ID" value="NZ_BONH01000004.1"/>
</dbReference>
<dbReference type="EMBL" id="BONH01000004">
    <property type="protein sequence ID" value="GIF96227.1"/>
    <property type="molecule type" value="Genomic_DNA"/>
</dbReference>
<sequence length="272" mass="27314">MNDVKDLCERILDQPAPPLRDSAQVLAVARHAAQRRARLTAAVGGLACTAVAAVVVTAALPRTAGELPVAQPPSATALASAAAVPPVPGPDAAQAHGGRIAQLLAEAVPAGYTSRPADATSTWRLDTDTAGTPRYISQTRLIVSDGAGEGVLSAALAGDRHAAPVGDLCAAAVTARLAEYSAVGPGTCDVVSVGGAAVRVDTAADRAVVATRFLAGGYLTIRWSPMTWSAVSPSASAQPWMLLDGGGRPALDAAAFTPARLAGLAADPRLLP</sequence>
<keyword evidence="1" id="KW-1133">Transmembrane helix</keyword>
<name>A0A8J3K486_9ACTN</name>
<accession>A0A8J3K486</accession>
<keyword evidence="1" id="KW-0812">Transmembrane</keyword>
<comment type="caution">
    <text evidence="2">The sequence shown here is derived from an EMBL/GenBank/DDBJ whole genome shotgun (WGS) entry which is preliminary data.</text>
</comment>
<evidence type="ECO:0000313" key="3">
    <source>
        <dbReference type="Proteomes" id="UP000659904"/>
    </source>
</evidence>
<keyword evidence="3" id="KW-1185">Reference proteome</keyword>
<feature type="transmembrane region" description="Helical" evidence="1">
    <location>
        <begin position="39"/>
        <end position="60"/>
    </location>
</feature>
<reference evidence="2 3" key="1">
    <citation type="submission" date="2021-01" db="EMBL/GenBank/DDBJ databases">
        <title>Whole genome shotgun sequence of Catellatospora citrea NBRC 14495.</title>
        <authorList>
            <person name="Komaki H."/>
            <person name="Tamura T."/>
        </authorList>
    </citation>
    <scope>NUCLEOTIDE SEQUENCE [LARGE SCALE GENOMIC DNA]</scope>
    <source>
        <strain evidence="2 3">NBRC 14495</strain>
    </source>
</reference>
<dbReference type="Proteomes" id="UP000659904">
    <property type="component" value="Unassembled WGS sequence"/>
</dbReference>
<organism evidence="2 3">
    <name type="scientific">Catellatospora citrea</name>
    <dbReference type="NCBI Taxonomy" id="53366"/>
    <lineage>
        <taxon>Bacteria</taxon>
        <taxon>Bacillati</taxon>
        <taxon>Actinomycetota</taxon>
        <taxon>Actinomycetes</taxon>
        <taxon>Micromonosporales</taxon>
        <taxon>Micromonosporaceae</taxon>
        <taxon>Catellatospora</taxon>
    </lineage>
</organism>
<proteinExistence type="predicted"/>
<dbReference type="AlphaFoldDB" id="A0A8J3K486"/>
<protein>
    <submittedName>
        <fullName evidence="2">Uncharacterized protein</fullName>
    </submittedName>
</protein>
<evidence type="ECO:0000256" key="1">
    <source>
        <dbReference type="SAM" id="Phobius"/>
    </source>
</evidence>
<evidence type="ECO:0000313" key="2">
    <source>
        <dbReference type="EMBL" id="GIF96227.1"/>
    </source>
</evidence>